<dbReference type="Proteomes" id="UP000050874">
    <property type="component" value="Unassembled WGS sequence"/>
</dbReference>
<organism evidence="1 2">
    <name type="scientific">SAR86 cluster bacterium BACL1 MAG-120920-bin57</name>
    <dbReference type="NCBI Taxonomy" id="1655571"/>
    <lineage>
        <taxon>Bacteria</taxon>
        <taxon>Pseudomonadati</taxon>
        <taxon>Pseudomonadota</taxon>
        <taxon>Gammaproteobacteria</taxon>
        <taxon>SAR86 cluster</taxon>
    </lineage>
</organism>
<dbReference type="EMBL" id="LIAV01000160">
    <property type="protein sequence ID" value="KRO40200.1"/>
    <property type="molecule type" value="Genomic_DNA"/>
</dbReference>
<accession>A0A0R2PQ29</accession>
<name>A0A0R2PQ29_9GAMM</name>
<proteinExistence type="predicted"/>
<evidence type="ECO:0000313" key="2">
    <source>
        <dbReference type="Proteomes" id="UP000050874"/>
    </source>
</evidence>
<reference evidence="2" key="1">
    <citation type="submission" date="2015-10" db="EMBL/GenBank/DDBJ databases">
        <title>Metagenome-Assembled Genomes uncover a global brackish microbiome.</title>
        <authorList>
            <person name="Hugerth L.W."/>
            <person name="Larsson J."/>
            <person name="Alneberg J."/>
            <person name="Lindh M.V."/>
            <person name="Legrand C."/>
            <person name="Pinhassi J."/>
            <person name="Andersson A."/>
        </authorList>
    </citation>
    <scope>NUCLEOTIDE SEQUENCE [LARGE SCALE GENOMIC DNA]</scope>
</reference>
<protein>
    <submittedName>
        <fullName evidence="1">Uncharacterized protein</fullName>
    </submittedName>
</protein>
<evidence type="ECO:0000313" key="1">
    <source>
        <dbReference type="EMBL" id="KRO40200.1"/>
    </source>
</evidence>
<sequence length="62" mass="7141">MSITEGERETIKGTFASILQKLNVIFETDKQQKRLLNWNGEPEFRATFLSGDNTHLSMKIIN</sequence>
<dbReference type="AlphaFoldDB" id="A0A0R2PQ29"/>
<comment type="caution">
    <text evidence="1">The sequence shown here is derived from an EMBL/GenBank/DDBJ whole genome shotgun (WGS) entry which is preliminary data.</text>
</comment>
<gene>
    <name evidence="1" type="ORF">ABR63_04725</name>
</gene>